<dbReference type="STRING" id="4572.M7Y5I5"/>
<reference evidence="1" key="1">
    <citation type="journal article" date="2013" name="Nature">
        <title>Draft genome of the wheat A-genome progenitor Triticum urartu.</title>
        <authorList>
            <person name="Ling H.Q."/>
            <person name="Zhao S."/>
            <person name="Liu D."/>
            <person name="Wang J."/>
            <person name="Sun H."/>
            <person name="Zhang C."/>
            <person name="Fan H."/>
            <person name="Li D."/>
            <person name="Dong L."/>
            <person name="Tao Y."/>
            <person name="Gao C."/>
            <person name="Wu H."/>
            <person name="Li Y."/>
            <person name="Cui Y."/>
            <person name="Guo X."/>
            <person name="Zheng S."/>
            <person name="Wang B."/>
            <person name="Yu K."/>
            <person name="Liang Q."/>
            <person name="Yang W."/>
            <person name="Lou X."/>
            <person name="Chen J."/>
            <person name="Feng M."/>
            <person name="Jian J."/>
            <person name="Zhang X."/>
            <person name="Luo G."/>
            <person name="Jiang Y."/>
            <person name="Liu J."/>
            <person name="Wang Z."/>
            <person name="Sha Y."/>
            <person name="Zhang B."/>
            <person name="Wu H."/>
            <person name="Tang D."/>
            <person name="Shen Q."/>
            <person name="Xue P."/>
            <person name="Zou S."/>
            <person name="Wang X."/>
            <person name="Liu X."/>
            <person name="Wang F."/>
            <person name="Yang Y."/>
            <person name="An X."/>
            <person name="Dong Z."/>
            <person name="Zhang K."/>
            <person name="Zhang X."/>
            <person name="Luo M.C."/>
            <person name="Dvorak J."/>
            <person name="Tong Y."/>
            <person name="Wang J."/>
            <person name="Yang H."/>
            <person name="Li Z."/>
            <person name="Wang D."/>
            <person name="Zhang A."/>
            <person name="Wang J."/>
        </authorList>
    </citation>
    <scope>NUCLEOTIDE SEQUENCE</scope>
</reference>
<sequence>MNARSVASVWGFGTAFDGPMTRGGVANAVATLLRGEDGERMRAKAQELQAMVGKAFQPDGGCRKNFAEFVKIVSRV</sequence>
<proteinExistence type="predicted"/>
<gene>
    <name evidence="1" type="ORF">TRIUR3_15873</name>
</gene>
<dbReference type="GO" id="GO:0016740">
    <property type="term" value="F:transferase activity"/>
    <property type="evidence" value="ECO:0007669"/>
    <property type="project" value="UniProtKB-KW"/>
</dbReference>
<organism evidence="1">
    <name type="scientific">Triticum urartu</name>
    <name type="common">Red wild einkorn</name>
    <name type="synonym">Crithodium urartu</name>
    <dbReference type="NCBI Taxonomy" id="4572"/>
    <lineage>
        <taxon>Eukaryota</taxon>
        <taxon>Viridiplantae</taxon>
        <taxon>Streptophyta</taxon>
        <taxon>Embryophyta</taxon>
        <taxon>Tracheophyta</taxon>
        <taxon>Spermatophyta</taxon>
        <taxon>Magnoliopsida</taxon>
        <taxon>Liliopsida</taxon>
        <taxon>Poales</taxon>
        <taxon>Poaceae</taxon>
        <taxon>BOP clade</taxon>
        <taxon>Pooideae</taxon>
        <taxon>Triticodae</taxon>
        <taxon>Triticeae</taxon>
        <taxon>Triticinae</taxon>
        <taxon>Triticum</taxon>
    </lineage>
</organism>
<dbReference type="AlphaFoldDB" id="M7Y5I5"/>
<accession>M7Y5I5</accession>
<dbReference type="Gene3D" id="3.40.50.2000">
    <property type="entry name" value="Glycogen Phosphorylase B"/>
    <property type="match status" value="2"/>
</dbReference>
<name>M7Y5I5_TRIUA</name>
<keyword evidence="1" id="KW-0808">Transferase</keyword>
<protein>
    <submittedName>
        <fullName evidence="1">Anthocyanidin 3-O-glucosyltransferase</fullName>
    </submittedName>
</protein>
<dbReference type="SUPFAM" id="SSF53756">
    <property type="entry name" value="UDP-Glycosyltransferase/glycogen phosphorylase"/>
    <property type="match status" value="1"/>
</dbReference>
<evidence type="ECO:0000313" key="1">
    <source>
        <dbReference type="EMBL" id="EMS45073.1"/>
    </source>
</evidence>
<dbReference type="EMBL" id="KD291136">
    <property type="protein sequence ID" value="EMS45073.1"/>
    <property type="molecule type" value="Genomic_DNA"/>
</dbReference>